<feature type="region of interest" description="Disordered" evidence="1">
    <location>
        <begin position="240"/>
        <end position="261"/>
    </location>
</feature>
<dbReference type="EMBL" id="MFNF01000030">
    <property type="protein sequence ID" value="OGH01677.1"/>
    <property type="molecule type" value="Genomic_DNA"/>
</dbReference>
<evidence type="ECO:0000256" key="1">
    <source>
        <dbReference type="SAM" id="MobiDB-lite"/>
    </source>
</evidence>
<keyword evidence="2" id="KW-0472">Membrane</keyword>
<evidence type="ECO:0000313" key="3">
    <source>
        <dbReference type="EMBL" id="OGH01677.1"/>
    </source>
</evidence>
<reference evidence="3 4" key="1">
    <citation type="journal article" date="2016" name="Nat. Commun.">
        <title>Thousands of microbial genomes shed light on interconnected biogeochemical processes in an aquifer system.</title>
        <authorList>
            <person name="Anantharaman K."/>
            <person name="Brown C.T."/>
            <person name="Hug L.A."/>
            <person name="Sharon I."/>
            <person name="Castelle C.J."/>
            <person name="Probst A.J."/>
            <person name="Thomas B.C."/>
            <person name="Singh A."/>
            <person name="Wilkins M.J."/>
            <person name="Karaoz U."/>
            <person name="Brodie E.L."/>
            <person name="Williams K.H."/>
            <person name="Hubbard S.S."/>
            <person name="Banfield J.F."/>
        </authorList>
    </citation>
    <scope>NUCLEOTIDE SEQUENCE [LARGE SCALE GENOMIC DNA]</scope>
</reference>
<evidence type="ECO:0000256" key="2">
    <source>
        <dbReference type="SAM" id="Phobius"/>
    </source>
</evidence>
<feature type="transmembrane region" description="Helical" evidence="2">
    <location>
        <begin position="50"/>
        <end position="79"/>
    </location>
</feature>
<comment type="caution">
    <text evidence="3">The sequence shown here is derived from an EMBL/GenBank/DDBJ whole genome shotgun (WGS) entry which is preliminary data.</text>
</comment>
<feature type="compositionally biased region" description="Basic and acidic residues" evidence="1">
    <location>
        <begin position="240"/>
        <end position="254"/>
    </location>
</feature>
<dbReference type="AlphaFoldDB" id="A0A1F6GU40"/>
<keyword evidence="2" id="KW-0812">Transmembrane</keyword>
<accession>A0A1F6GU40</accession>
<sequence>MVSKISDTLYFDRFWPEIFSPGRNKSIKEVAGGFRTEKSNQIWRVKMRKVLWLTAAFGLSLAVSSCQVVQVAALGYGGYKAYGTYVKVKEVKTIQDSTLAAKPVFLGYQSAMVEARMMPREEGKAKQVAVAFKDSLGYALEQNAALLGNNPVKVCTTGSCQGKTLVIRFEEEGYNANLAEKITLGSELKGKVLFVDLEKGDVLAEAPLRVAQNYADLIQQFNLYVGMAVVKSESEKIRANDPEHLEERTKELSKKQGAINPIKPGYQDLLEGT</sequence>
<dbReference type="Proteomes" id="UP000177583">
    <property type="component" value="Unassembled WGS sequence"/>
</dbReference>
<protein>
    <submittedName>
        <fullName evidence="3">Uncharacterized protein</fullName>
    </submittedName>
</protein>
<keyword evidence="2" id="KW-1133">Transmembrane helix</keyword>
<evidence type="ECO:0000313" key="4">
    <source>
        <dbReference type="Proteomes" id="UP000177583"/>
    </source>
</evidence>
<organism evidence="3 4">
    <name type="scientific">Candidatus Lambdaproteobacteria bacterium RIFOXYD2_FULL_56_26</name>
    <dbReference type="NCBI Taxonomy" id="1817773"/>
    <lineage>
        <taxon>Bacteria</taxon>
        <taxon>Pseudomonadati</taxon>
        <taxon>Pseudomonadota</taxon>
        <taxon>Candidatus Lambdaproteobacteria</taxon>
    </lineage>
</organism>
<proteinExistence type="predicted"/>
<name>A0A1F6GU40_9PROT</name>
<gene>
    <name evidence="3" type="ORF">A2557_11730</name>
</gene>